<protein>
    <submittedName>
        <fullName evidence="1">Uncharacterized protein</fullName>
    </submittedName>
</protein>
<dbReference type="Proteomes" id="UP001234297">
    <property type="component" value="Chromosome 10"/>
</dbReference>
<name>A0ACC2KK90_PERAE</name>
<sequence>MFLDEGDLFPAGALNARSFSGRLSYWVEGKGTTCFCYYLRFFDLIDTSKHMDSNIWSSPEELPRLFHYMTSNTVAGFDNTEYNSGSKHLYPPNTTATNIPSPDLALAKGTEAAPFKRNVDSSAVCLPKSSVQAVDSLRLHSISISLPSSPAGFHLDQSKGVFFNNANSGTPSLLANSFSYNKKQPKQARFHSQPIPAGAAYTMAVAEGRVPYTSEQQRSSLRNNKLKDKRYDSFKTWSGKLEKQISYLHGMQQEPESEVNDSQNTKVDALPVDRYFDALEGPELETLRPAEELMLPEDKKWPFLLRFPISSFGICLGIGSQTILWKTLATSPSMGFLRISPSINVILWCISVAVIAIVSFIYSLKIIFYFEAVRREYYHPIRVNFFFAPWIALLFLVLGVPPLLAKNLDTSLWYVLMAPILSLELKIYGQWMSGGQRRLSKVANPSNHLSIVGNFVGALLGASMGLKEGPIFFFAVGLAHYMVLFVTLYQRLPTNETLPKELHPVFFLFVAAPSVASMAWARIEGDFDYSSRIVYFIALFLYFSLAVRVNFFRGFRFSLAWWAYTFPMTGASIATISYSNEVKNPLTQTLSIILSVISTLTVTALLISTLVHAFVFRDLFPNDIAIAITEKRPKGSERHLHLRSADSDAKEIETSVEMV</sequence>
<comment type="caution">
    <text evidence="1">The sequence shown here is derived from an EMBL/GenBank/DDBJ whole genome shotgun (WGS) entry which is preliminary data.</text>
</comment>
<reference evidence="1 2" key="1">
    <citation type="journal article" date="2022" name="Hortic Res">
        <title>A haplotype resolved chromosomal level avocado genome allows analysis of novel avocado genes.</title>
        <authorList>
            <person name="Nath O."/>
            <person name="Fletcher S.J."/>
            <person name="Hayward A."/>
            <person name="Shaw L.M."/>
            <person name="Masouleh A.K."/>
            <person name="Furtado A."/>
            <person name="Henry R.J."/>
            <person name="Mitter N."/>
        </authorList>
    </citation>
    <scope>NUCLEOTIDE SEQUENCE [LARGE SCALE GENOMIC DNA]</scope>
    <source>
        <strain evidence="2">cv. Hass</strain>
    </source>
</reference>
<evidence type="ECO:0000313" key="1">
    <source>
        <dbReference type="EMBL" id="KAJ8621589.1"/>
    </source>
</evidence>
<organism evidence="1 2">
    <name type="scientific">Persea americana</name>
    <name type="common">Avocado</name>
    <dbReference type="NCBI Taxonomy" id="3435"/>
    <lineage>
        <taxon>Eukaryota</taxon>
        <taxon>Viridiplantae</taxon>
        <taxon>Streptophyta</taxon>
        <taxon>Embryophyta</taxon>
        <taxon>Tracheophyta</taxon>
        <taxon>Spermatophyta</taxon>
        <taxon>Magnoliopsida</taxon>
        <taxon>Magnoliidae</taxon>
        <taxon>Laurales</taxon>
        <taxon>Lauraceae</taxon>
        <taxon>Persea</taxon>
    </lineage>
</organism>
<accession>A0ACC2KK90</accession>
<proteinExistence type="predicted"/>
<keyword evidence="2" id="KW-1185">Reference proteome</keyword>
<gene>
    <name evidence="1" type="ORF">MRB53_030118</name>
</gene>
<evidence type="ECO:0000313" key="2">
    <source>
        <dbReference type="Proteomes" id="UP001234297"/>
    </source>
</evidence>
<dbReference type="EMBL" id="CM056818">
    <property type="protein sequence ID" value="KAJ8621589.1"/>
    <property type="molecule type" value="Genomic_DNA"/>
</dbReference>